<comment type="caution">
    <text evidence="3">The sequence shown here is derived from an EMBL/GenBank/DDBJ whole genome shotgun (WGS) entry which is preliminary data.</text>
</comment>
<organism evidence="3 4">
    <name type="scientific">Luteolibacter pohnpeiensis</name>
    <dbReference type="NCBI Taxonomy" id="454153"/>
    <lineage>
        <taxon>Bacteria</taxon>
        <taxon>Pseudomonadati</taxon>
        <taxon>Verrucomicrobiota</taxon>
        <taxon>Verrucomicrobiia</taxon>
        <taxon>Verrucomicrobiales</taxon>
        <taxon>Verrucomicrobiaceae</taxon>
        <taxon>Luteolibacter</taxon>
    </lineage>
</organism>
<dbReference type="PROSITE" id="PS50943">
    <property type="entry name" value="HTH_CROC1"/>
    <property type="match status" value="1"/>
</dbReference>
<feature type="region of interest" description="Disordered" evidence="1">
    <location>
        <begin position="89"/>
        <end position="112"/>
    </location>
</feature>
<dbReference type="InterPro" id="IPR001387">
    <property type="entry name" value="Cro/C1-type_HTH"/>
</dbReference>
<keyword evidence="4" id="KW-1185">Reference proteome</keyword>
<evidence type="ECO:0000313" key="3">
    <source>
        <dbReference type="EMBL" id="MBK1881664.1"/>
    </source>
</evidence>
<dbReference type="GO" id="GO:0003677">
    <property type="term" value="F:DNA binding"/>
    <property type="evidence" value="ECO:0007669"/>
    <property type="project" value="InterPro"/>
</dbReference>
<dbReference type="CDD" id="cd00093">
    <property type="entry name" value="HTH_XRE"/>
    <property type="match status" value="1"/>
</dbReference>
<sequence length="112" mass="12401">MLDLLSNPQIEKELGSRLKSRRLERNLSQAEVAEKSGLSRRTITAIENGQGSTLATFIAYLRALNALDSLEGILPDPGPSPVALARLQEEPRKYASKPRHPSPAQPWKWGDE</sequence>
<dbReference type="RefSeq" id="WP_200268067.1">
    <property type="nucleotide sequence ID" value="NZ_JAENIJ010000005.1"/>
</dbReference>
<dbReference type="Proteomes" id="UP000603141">
    <property type="component" value="Unassembled WGS sequence"/>
</dbReference>
<evidence type="ECO:0000259" key="2">
    <source>
        <dbReference type="PROSITE" id="PS50943"/>
    </source>
</evidence>
<gene>
    <name evidence="3" type="ORF">JIN85_04520</name>
</gene>
<dbReference type="SMART" id="SM00530">
    <property type="entry name" value="HTH_XRE"/>
    <property type="match status" value="1"/>
</dbReference>
<dbReference type="SUPFAM" id="SSF47413">
    <property type="entry name" value="lambda repressor-like DNA-binding domains"/>
    <property type="match status" value="1"/>
</dbReference>
<dbReference type="InterPro" id="IPR010982">
    <property type="entry name" value="Lambda_DNA-bd_dom_sf"/>
</dbReference>
<feature type="domain" description="HTH cro/C1-type" evidence="2">
    <location>
        <begin position="18"/>
        <end position="70"/>
    </location>
</feature>
<accession>A0A934S964</accession>
<reference evidence="3" key="1">
    <citation type="submission" date="2021-01" db="EMBL/GenBank/DDBJ databases">
        <title>Modified the classification status of verrucomicrobia.</title>
        <authorList>
            <person name="Feng X."/>
        </authorList>
    </citation>
    <scope>NUCLEOTIDE SEQUENCE</scope>
    <source>
        <strain evidence="3">KCTC 22041</strain>
    </source>
</reference>
<protein>
    <submittedName>
        <fullName evidence="3">Helix-turn-helix transcriptional regulator</fullName>
    </submittedName>
</protein>
<dbReference type="Gene3D" id="1.10.260.40">
    <property type="entry name" value="lambda repressor-like DNA-binding domains"/>
    <property type="match status" value="1"/>
</dbReference>
<proteinExistence type="predicted"/>
<dbReference type="EMBL" id="JAENIJ010000005">
    <property type="protein sequence ID" value="MBK1881664.1"/>
    <property type="molecule type" value="Genomic_DNA"/>
</dbReference>
<dbReference type="Pfam" id="PF01381">
    <property type="entry name" value="HTH_3"/>
    <property type="match status" value="1"/>
</dbReference>
<name>A0A934S964_9BACT</name>
<evidence type="ECO:0000313" key="4">
    <source>
        <dbReference type="Proteomes" id="UP000603141"/>
    </source>
</evidence>
<dbReference type="AlphaFoldDB" id="A0A934S964"/>
<evidence type="ECO:0000256" key="1">
    <source>
        <dbReference type="SAM" id="MobiDB-lite"/>
    </source>
</evidence>